<dbReference type="OrthoDB" id="8044385at2759"/>
<evidence type="ECO:0000259" key="1">
    <source>
        <dbReference type="Pfam" id="PF03372"/>
    </source>
</evidence>
<keyword evidence="3" id="KW-1185">Reference proteome</keyword>
<dbReference type="Gene3D" id="3.60.10.10">
    <property type="entry name" value="Endonuclease/exonuclease/phosphatase"/>
    <property type="match status" value="2"/>
</dbReference>
<comment type="caution">
    <text evidence="2">The sequence shown here is derived from an EMBL/GenBank/DDBJ whole genome shotgun (WGS) entry which is preliminary data.</text>
</comment>
<dbReference type="InterPro" id="IPR005135">
    <property type="entry name" value="Endo/exonuclease/phosphatase"/>
</dbReference>
<organism evidence="2 3">
    <name type="scientific">Brachionus plicatilis</name>
    <name type="common">Marine rotifer</name>
    <name type="synonym">Brachionus muelleri</name>
    <dbReference type="NCBI Taxonomy" id="10195"/>
    <lineage>
        <taxon>Eukaryota</taxon>
        <taxon>Metazoa</taxon>
        <taxon>Spiralia</taxon>
        <taxon>Gnathifera</taxon>
        <taxon>Rotifera</taxon>
        <taxon>Eurotatoria</taxon>
        <taxon>Monogononta</taxon>
        <taxon>Pseudotrocha</taxon>
        <taxon>Ploima</taxon>
        <taxon>Brachionidae</taxon>
        <taxon>Brachionus</taxon>
    </lineage>
</organism>
<keyword evidence="2" id="KW-0808">Transferase</keyword>
<dbReference type="SUPFAM" id="SSF56219">
    <property type="entry name" value="DNase I-like"/>
    <property type="match status" value="1"/>
</dbReference>
<dbReference type="Pfam" id="PF03372">
    <property type="entry name" value="Exo_endo_phos"/>
    <property type="match status" value="1"/>
</dbReference>
<protein>
    <submittedName>
        <fullName evidence="2">RNA-directed DNA polymerase from mobile element jockey-like</fullName>
    </submittedName>
</protein>
<reference evidence="2 3" key="1">
    <citation type="journal article" date="2018" name="Sci. Rep.">
        <title>Genomic signatures of local adaptation to the degree of environmental predictability in rotifers.</title>
        <authorList>
            <person name="Franch-Gras L."/>
            <person name="Hahn C."/>
            <person name="Garcia-Roger E.M."/>
            <person name="Carmona M.J."/>
            <person name="Serra M."/>
            <person name="Gomez A."/>
        </authorList>
    </citation>
    <scope>NUCLEOTIDE SEQUENCE [LARGE SCALE GENOMIC DNA]</scope>
    <source>
        <strain evidence="2">HYR1</strain>
    </source>
</reference>
<proteinExistence type="predicted"/>
<name>A0A3M7QQT3_BRAPC</name>
<keyword evidence="2" id="KW-0548">Nucleotidyltransferase</keyword>
<evidence type="ECO:0000313" key="2">
    <source>
        <dbReference type="EMBL" id="RNA13700.1"/>
    </source>
</evidence>
<dbReference type="EMBL" id="REGN01005342">
    <property type="protein sequence ID" value="RNA13700.1"/>
    <property type="molecule type" value="Genomic_DNA"/>
</dbReference>
<evidence type="ECO:0000313" key="3">
    <source>
        <dbReference type="Proteomes" id="UP000276133"/>
    </source>
</evidence>
<keyword evidence="2" id="KW-0695">RNA-directed DNA polymerase</keyword>
<dbReference type="Proteomes" id="UP000276133">
    <property type="component" value="Unassembled WGS sequence"/>
</dbReference>
<dbReference type="InterPro" id="IPR036691">
    <property type="entry name" value="Endo/exonu/phosph_ase_sf"/>
</dbReference>
<sequence>MHSNPNLNRLIIVQWNCFKLTSVRIELLKNFLSEKKPDIVLLNDTKFSKENANFWLRFEKYNTVHRSRELRPNNGGGICILIKECINFSHVSAFEYLKLESINIEIECGGKKKILISNYFNPPNMELSSEYFPKIGEYSKDYINPTFNQFRKEPGKNYSEILDLLIGSPSLANCIQEFKVLEDNLTSDQYPIWATFDLRMNKCDYINQIIPRFKYDLADWNLFRVKLNCKPNELTKNNVEELSLFVVTSIINAAESSIPKRLIFSGLVSYLTL</sequence>
<dbReference type="GO" id="GO:0003964">
    <property type="term" value="F:RNA-directed DNA polymerase activity"/>
    <property type="evidence" value="ECO:0007669"/>
    <property type="project" value="UniProtKB-KW"/>
</dbReference>
<accession>A0A3M7QQT3</accession>
<dbReference type="AlphaFoldDB" id="A0A3M7QQT3"/>
<gene>
    <name evidence="2" type="ORF">BpHYR1_002632</name>
</gene>
<feature type="domain" description="Endonuclease/exonuclease/phosphatase" evidence="1">
    <location>
        <begin position="13"/>
        <end position="114"/>
    </location>
</feature>